<dbReference type="GO" id="GO:0000981">
    <property type="term" value="F:DNA-binding transcription factor activity, RNA polymerase II-specific"/>
    <property type="evidence" value="ECO:0000318"/>
    <property type="project" value="GO_Central"/>
</dbReference>
<dbReference type="CDD" id="cd00167">
    <property type="entry name" value="SANT"/>
    <property type="match status" value="2"/>
</dbReference>
<evidence type="ECO:0000259" key="8">
    <source>
        <dbReference type="PROSITE" id="PS50090"/>
    </source>
</evidence>
<keyword evidence="6" id="KW-0539">Nucleus</keyword>
<dbReference type="Pfam" id="PF13921">
    <property type="entry name" value="Myb_DNA-bind_6"/>
    <property type="match status" value="1"/>
</dbReference>
<name>A0A9R0JNZ7_SPIOL</name>
<evidence type="ECO:0000256" key="1">
    <source>
        <dbReference type="ARBA" id="ARBA00004123"/>
    </source>
</evidence>
<comment type="subcellular location">
    <subcellularLocation>
        <location evidence="1">Nucleus</location>
    </subcellularLocation>
</comment>
<dbReference type="SMART" id="SM00717">
    <property type="entry name" value="SANT"/>
    <property type="match status" value="2"/>
</dbReference>
<feature type="domain" description="HTH myb-type" evidence="9">
    <location>
        <begin position="12"/>
        <end position="67"/>
    </location>
</feature>
<feature type="region of interest" description="Disordered" evidence="7">
    <location>
        <begin position="274"/>
        <end position="299"/>
    </location>
</feature>
<dbReference type="InterPro" id="IPR009057">
    <property type="entry name" value="Homeodomain-like_sf"/>
</dbReference>
<dbReference type="KEGG" id="soe:110781949"/>
<reference evidence="11" key="2">
    <citation type="submission" date="2025-08" db="UniProtKB">
        <authorList>
            <consortium name="RefSeq"/>
        </authorList>
    </citation>
    <scope>IDENTIFICATION</scope>
    <source>
        <tissue evidence="11">Leaf</tissue>
    </source>
</reference>
<dbReference type="PROSITE" id="PS51294">
    <property type="entry name" value="HTH_MYB"/>
    <property type="match status" value="2"/>
</dbReference>
<feature type="domain" description="HTH myb-type" evidence="9">
    <location>
        <begin position="68"/>
        <end position="118"/>
    </location>
</feature>
<dbReference type="InterPro" id="IPR017930">
    <property type="entry name" value="Myb_dom"/>
</dbReference>
<feature type="domain" description="Myb-like" evidence="8">
    <location>
        <begin position="64"/>
        <end position="114"/>
    </location>
</feature>
<proteinExistence type="predicted"/>
<keyword evidence="2" id="KW-0677">Repeat</keyword>
<dbReference type="PROSITE" id="PS50090">
    <property type="entry name" value="MYB_LIKE"/>
    <property type="match status" value="2"/>
</dbReference>
<evidence type="ECO:0000259" key="9">
    <source>
        <dbReference type="PROSITE" id="PS51294"/>
    </source>
</evidence>
<evidence type="ECO:0000256" key="6">
    <source>
        <dbReference type="ARBA" id="ARBA00023242"/>
    </source>
</evidence>
<evidence type="ECO:0000256" key="4">
    <source>
        <dbReference type="ARBA" id="ARBA00023125"/>
    </source>
</evidence>
<evidence type="ECO:0000313" key="10">
    <source>
        <dbReference type="Proteomes" id="UP000813463"/>
    </source>
</evidence>
<evidence type="ECO:0000256" key="3">
    <source>
        <dbReference type="ARBA" id="ARBA00023015"/>
    </source>
</evidence>
<dbReference type="Gene3D" id="1.10.10.60">
    <property type="entry name" value="Homeodomain-like"/>
    <property type="match status" value="2"/>
</dbReference>
<dbReference type="RefSeq" id="XP_021841689.1">
    <property type="nucleotide sequence ID" value="XM_021985997.2"/>
</dbReference>
<evidence type="ECO:0000313" key="11">
    <source>
        <dbReference type="RefSeq" id="XP_021841689.1"/>
    </source>
</evidence>
<organism evidence="10 11">
    <name type="scientific">Spinacia oleracea</name>
    <name type="common">Spinach</name>
    <dbReference type="NCBI Taxonomy" id="3562"/>
    <lineage>
        <taxon>Eukaryota</taxon>
        <taxon>Viridiplantae</taxon>
        <taxon>Streptophyta</taxon>
        <taxon>Embryophyta</taxon>
        <taxon>Tracheophyta</taxon>
        <taxon>Spermatophyta</taxon>
        <taxon>Magnoliopsida</taxon>
        <taxon>eudicotyledons</taxon>
        <taxon>Gunneridae</taxon>
        <taxon>Pentapetalae</taxon>
        <taxon>Caryophyllales</taxon>
        <taxon>Chenopodiaceae</taxon>
        <taxon>Chenopodioideae</taxon>
        <taxon>Anserineae</taxon>
        <taxon>Spinacia</taxon>
    </lineage>
</organism>
<dbReference type="PANTHER" id="PTHR45614">
    <property type="entry name" value="MYB PROTEIN-RELATED"/>
    <property type="match status" value="1"/>
</dbReference>
<dbReference type="AlphaFoldDB" id="A0A9R0JNZ7"/>
<keyword evidence="5" id="KW-0804">Transcription</keyword>
<dbReference type="GO" id="GO:0005634">
    <property type="term" value="C:nucleus"/>
    <property type="evidence" value="ECO:0000318"/>
    <property type="project" value="GO_Central"/>
</dbReference>
<dbReference type="Proteomes" id="UP000813463">
    <property type="component" value="Chromosome 2"/>
</dbReference>
<dbReference type="GeneID" id="110781949"/>
<dbReference type="FunFam" id="1.10.10.60:FF:000060">
    <property type="entry name" value="MYB transcription factor"/>
    <property type="match status" value="1"/>
</dbReference>
<evidence type="ECO:0000256" key="5">
    <source>
        <dbReference type="ARBA" id="ARBA00023163"/>
    </source>
</evidence>
<accession>A0A9R0JNZ7</accession>
<dbReference type="GO" id="GO:0006355">
    <property type="term" value="P:regulation of DNA-templated transcription"/>
    <property type="evidence" value="ECO:0000318"/>
    <property type="project" value="GO_Central"/>
</dbReference>
<keyword evidence="4" id="KW-0238">DNA-binding</keyword>
<dbReference type="InterPro" id="IPR050560">
    <property type="entry name" value="MYB_TF"/>
</dbReference>
<evidence type="ECO:0000256" key="2">
    <source>
        <dbReference type="ARBA" id="ARBA00022737"/>
    </source>
</evidence>
<dbReference type="OrthoDB" id="2143914at2759"/>
<dbReference type="PANTHER" id="PTHR45614:SF221">
    <property type="entry name" value="MYB DOMAIN PROTEIN 110"/>
    <property type="match status" value="1"/>
</dbReference>
<evidence type="ECO:0000256" key="7">
    <source>
        <dbReference type="SAM" id="MobiDB-lite"/>
    </source>
</evidence>
<dbReference type="SUPFAM" id="SSF46689">
    <property type="entry name" value="Homeodomain-like"/>
    <property type="match status" value="1"/>
</dbReference>
<gene>
    <name evidence="11" type="primary">LOC110781949</name>
</gene>
<feature type="region of interest" description="Disordered" evidence="7">
    <location>
        <begin position="1"/>
        <end position="23"/>
    </location>
</feature>
<feature type="domain" description="Myb-like" evidence="8">
    <location>
        <begin position="12"/>
        <end position="63"/>
    </location>
</feature>
<sequence>MEDSSDNEIKSSSSCPRGHWRPAEDDKLRKLVEQYGPQNWNSIAEKLQGRSGKSCRLRWFNQLDPRINRKPFTEEEEDRLLTAHRIHGNKWALISRLFPGRTDNAVKNHWHVIMARMQRERSKQQSSNKRSASLITTNSSIIISNNNNNYSTLNNNKERKATSMANCWTPISSMEKYRASSSTQQQQQPQCLMGNRTSNYNSSSIFEHTNGYNMRFSCGSSSHGVGFGVNNNYNINNYYYSDHHNKVVPSSYAPPFGQSKTTAMRRSSLVLERLEKEDEEEELGREGGGGGRRGGTMVSNTKEMPFIDFLGVGISS</sequence>
<reference evidence="10" key="1">
    <citation type="journal article" date="2021" name="Nat. Commun.">
        <title>Genomic analyses provide insights into spinach domestication and the genetic basis of agronomic traits.</title>
        <authorList>
            <person name="Cai X."/>
            <person name="Sun X."/>
            <person name="Xu C."/>
            <person name="Sun H."/>
            <person name="Wang X."/>
            <person name="Ge C."/>
            <person name="Zhang Z."/>
            <person name="Wang Q."/>
            <person name="Fei Z."/>
            <person name="Jiao C."/>
            <person name="Wang Q."/>
        </authorList>
    </citation>
    <scope>NUCLEOTIDE SEQUENCE [LARGE SCALE GENOMIC DNA]</scope>
    <source>
        <strain evidence="10">cv. Varoflay</strain>
    </source>
</reference>
<protein>
    <submittedName>
        <fullName evidence="11">Transcription factor CSA-like</fullName>
    </submittedName>
</protein>
<keyword evidence="3" id="KW-0805">Transcription regulation</keyword>
<dbReference type="InterPro" id="IPR001005">
    <property type="entry name" value="SANT/Myb"/>
</dbReference>
<dbReference type="GO" id="GO:0000978">
    <property type="term" value="F:RNA polymerase II cis-regulatory region sequence-specific DNA binding"/>
    <property type="evidence" value="ECO:0000318"/>
    <property type="project" value="GO_Central"/>
</dbReference>
<keyword evidence="10" id="KW-1185">Reference proteome</keyword>